<evidence type="ECO:0000313" key="7">
    <source>
        <dbReference type="Proteomes" id="UP000025241"/>
    </source>
</evidence>
<dbReference type="InterPro" id="IPR050204">
    <property type="entry name" value="AraC_XylS_family_regulators"/>
</dbReference>
<proteinExistence type="predicted"/>
<reference evidence="6 7" key="2">
    <citation type="submission" date="2014-05" db="EMBL/GenBank/DDBJ databases">
        <title>Genome sequence of the 3-chlorobenzoate degrading bacterium Pseudomonas knackmussii B13 shows multiple evidence for horizontal gene transfer.</title>
        <authorList>
            <person name="Miyazaki R."/>
            <person name="Bertelli C."/>
            <person name="Falquet L."/>
            <person name="Robinson-Rechavi M."/>
            <person name="Gharib W."/>
            <person name="Roy S."/>
            <person name="Van der Meer J.R."/>
        </authorList>
    </citation>
    <scope>NUCLEOTIDE SEQUENCE [LARGE SCALE GENOMIC DNA]</scope>
    <source>
        <strain evidence="6 7">B13</strain>
    </source>
</reference>
<evidence type="ECO:0000256" key="2">
    <source>
        <dbReference type="ARBA" id="ARBA00023125"/>
    </source>
</evidence>
<dbReference type="KEGG" id="pkc:PKB_3325"/>
<dbReference type="Pfam" id="PF12833">
    <property type="entry name" value="HTH_18"/>
    <property type="match status" value="1"/>
</dbReference>
<evidence type="ECO:0000256" key="3">
    <source>
        <dbReference type="ARBA" id="ARBA00023163"/>
    </source>
</evidence>
<dbReference type="AlphaFoldDB" id="A0A024HJ64"/>
<dbReference type="Proteomes" id="UP000025241">
    <property type="component" value="Chromosome I"/>
</dbReference>
<keyword evidence="1" id="KW-0805">Transcription regulation</keyword>
<dbReference type="PROSITE" id="PS01124">
    <property type="entry name" value="HTH_ARAC_FAMILY_2"/>
    <property type="match status" value="1"/>
</dbReference>
<keyword evidence="2" id="KW-0238">DNA-binding</keyword>
<dbReference type="Gene3D" id="1.10.10.60">
    <property type="entry name" value="Homeodomain-like"/>
    <property type="match status" value="1"/>
</dbReference>
<evidence type="ECO:0000313" key="6">
    <source>
        <dbReference type="EMBL" id="CDF84669.1"/>
    </source>
</evidence>
<comment type="function">
    <text evidence="4">Regulatory protein of the TOL plasmid xyl operons. XylS activates the xylXYZLTEGFJQKIH operon required for the degradation of toluene, m-xylene and p-xylene.</text>
</comment>
<evidence type="ECO:0000256" key="1">
    <source>
        <dbReference type="ARBA" id="ARBA00023015"/>
    </source>
</evidence>
<dbReference type="GO" id="GO:0003700">
    <property type="term" value="F:DNA-binding transcription factor activity"/>
    <property type="evidence" value="ECO:0007669"/>
    <property type="project" value="InterPro"/>
</dbReference>
<dbReference type="eggNOG" id="COG2207">
    <property type="taxonomic scope" value="Bacteria"/>
</dbReference>
<gene>
    <name evidence="6" type="ORF">PKB_3325</name>
</gene>
<name>A0A024HJ64_PSEKB</name>
<dbReference type="HOGENOM" id="CLU_073078_1_0_6"/>
<dbReference type="GO" id="GO:0043565">
    <property type="term" value="F:sequence-specific DNA binding"/>
    <property type="evidence" value="ECO:0007669"/>
    <property type="project" value="InterPro"/>
</dbReference>
<dbReference type="PATRIC" id="fig|1301098.3.peg.3339"/>
<dbReference type="EMBL" id="HG322950">
    <property type="protein sequence ID" value="CDF84669.1"/>
    <property type="molecule type" value="Genomic_DNA"/>
</dbReference>
<dbReference type="PANTHER" id="PTHR46796">
    <property type="entry name" value="HTH-TYPE TRANSCRIPTIONAL ACTIVATOR RHAS-RELATED"/>
    <property type="match status" value="1"/>
</dbReference>
<keyword evidence="3" id="KW-0804">Transcription</keyword>
<organism evidence="6 7">
    <name type="scientific">Pseudomonas knackmussii (strain DSM 6978 / CCUG 54928 / LMG 23759 / B13)</name>
    <dbReference type="NCBI Taxonomy" id="1301098"/>
    <lineage>
        <taxon>Bacteria</taxon>
        <taxon>Pseudomonadati</taxon>
        <taxon>Pseudomonadota</taxon>
        <taxon>Gammaproteobacteria</taxon>
        <taxon>Pseudomonadales</taxon>
        <taxon>Pseudomonadaceae</taxon>
        <taxon>Pseudomonas</taxon>
    </lineage>
</organism>
<feature type="domain" description="HTH araC/xylS-type" evidence="5">
    <location>
        <begin position="157"/>
        <end position="254"/>
    </location>
</feature>
<protein>
    <submittedName>
        <fullName evidence="6">AraC family transcriptional regulator</fullName>
    </submittedName>
</protein>
<reference evidence="6 7" key="1">
    <citation type="submission" date="2013-03" db="EMBL/GenBank/DDBJ databases">
        <authorList>
            <person name="Linke B."/>
        </authorList>
    </citation>
    <scope>NUCLEOTIDE SEQUENCE [LARGE SCALE GENOMIC DNA]</scope>
    <source>
        <strain evidence="6 7">B13</strain>
    </source>
</reference>
<dbReference type="OrthoDB" id="5295226at2"/>
<dbReference type="RefSeq" id="WP_043253184.1">
    <property type="nucleotide sequence ID" value="NZ_HG322950.1"/>
</dbReference>
<evidence type="ECO:0000259" key="5">
    <source>
        <dbReference type="PROSITE" id="PS01124"/>
    </source>
</evidence>
<dbReference type="SUPFAM" id="SSF46689">
    <property type="entry name" value="Homeodomain-like"/>
    <property type="match status" value="2"/>
</dbReference>
<dbReference type="InterPro" id="IPR018060">
    <property type="entry name" value="HTH_AraC"/>
</dbReference>
<dbReference type="InterPro" id="IPR009057">
    <property type="entry name" value="Homeodomain-like_sf"/>
</dbReference>
<sequence>MSEKLPRYEGDFLAWTGGGLFIGCGGGQVAPHAHYAIQLVVGAPSGLKVQEGSRGAWKACAGALVPSRAVHSIDVSDCEWNAVLFIEPETPQGRTLAARLNGQIERLEGEELAIRVDSLGHAWRECRNSKTVQQAAQALVDWLSGTLPHLPSDPRVLQAIEHIRGRAGEPASLEEVAGVVHLSPSRFRHLFVEQTGMPLRTYQLWRRLLLAWEFLMQGASVASAAHAAGFADAAHLTRTCRSMFGLAPSAMRMAGPLSDRLREPPAAQG</sequence>
<dbReference type="STRING" id="1301098.PKB_3325"/>
<dbReference type="SMART" id="SM00342">
    <property type="entry name" value="HTH_ARAC"/>
    <property type="match status" value="1"/>
</dbReference>
<keyword evidence="7" id="KW-1185">Reference proteome</keyword>
<evidence type="ECO:0000256" key="4">
    <source>
        <dbReference type="ARBA" id="ARBA00037345"/>
    </source>
</evidence>
<accession>A0A024HJ64</accession>
<dbReference type="PROSITE" id="PS51257">
    <property type="entry name" value="PROKAR_LIPOPROTEIN"/>
    <property type="match status" value="1"/>
</dbReference>